<keyword evidence="9" id="KW-0624">Polysaccharide degradation</keyword>
<comment type="similarity">
    <text evidence="1 7">Belongs to the glycosyl hydrolase 43 family.</text>
</comment>
<evidence type="ECO:0000256" key="8">
    <source>
        <dbReference type="SAM" id="SignalP"/>
    </source>
</evidence>
<dbReference type="InterPro" id="IPR051795">
    <property type="entry name" value="Glycosyl_Hydrlase_43"/>
</dbReference>
<feature type="active site" description="Proton acceptor" evidence="5">
    <location>
        <position position="34"/>
    </location>
</feature>
<dbReference type="Pfam" id="PF04616">
    <property type="entry name" value="Glyco_hydro_43"/>
    <property type="match status" value="1"/>
</dbReference>
<comment type="caution">
    <text evidence="9">The sequence shown here is derived from an EMBL/GenBank/DDBJ whole genome shotgun (WGS) entry which is preliminary data.</text>
</comment>
<feature type="chain" id="PRO_5002482098" evidence="8">
    <location>
        <begin position="23"/>
        <end position="322"/>
    </location>
</feature>
<sequence length="322" mass="34196">MRPSFLRYVSLAPLLWSAAASAEPVRVLDTDFPDPCLISTNGKYYAFATTGNGVNVQIAQSDDFVTWERLAGTDALPGPFPSWVASSPTVWAPDVIQRLDGTYVMYYSALSSTDPSKHCFGAATSTSITGPYKPEDNYIACPLDQGGAIDPDGFIDDDGTMYVVYKVDGSNLDGDGTIHPTPIMLQALEPDGITPTGDPIKLLDRDASDGILIEAPSLVRSVVSGTYFLSYSSHYYASLHYDVGYATGPAVKGPFTKAQAPLLVTGDNTTNAGPLGGPGGADFSVDGTRIVFHAFENGRNLTNGRALYTSGIVLEGDVIRLV</sequence>
<keyword evidence="3 7" id="KW-0378">Hydrolase</keyword>
<keyword evidence="9" id="KW-0119">Carbohydrate metabolism</keyword>
<organism evidence="9 10">
    <name type="scientific">Rasamsonia emersonii (strain ATCC 16479 / CBS 393.64 / IMI 116815)</name>
    <dbReference type="NCBI Taxonomy" id="1408163"/>
    <lineage>
        <taxon>Eukaryota</taxon>
        <taxon>Fungi</taxon>
        <taxon>Dikarya</taxon>
        <taxon>Ascomycota</taxon>
        <taxon>Pezizomycotina</taxon>
        <taxon>Eurotiomycetes</taxon>
        <taxon>Eurotiomycetidae</taxon>
        <taxon>Eurotiales</taxon>
        <taxon>Trichocomaceae</taxon>
        <taxon>Rasamsonia</taxon>
    </lineage>
</organism>
<evidence type="ECO:0000256" key="7">
    <source>
        <dbReference type="RuleBase" id="RU361187"/>
    </source>
</evidence>
<dbReference type="Proteomes" id="UP000053958">
    <property type="component" value="Unassembled WGS sequence"/>
</dbReference>
<evidence type="ECO:0000313" key="10">
    <source>
        <dbReference type="Proteomes" id="UP000053958"/>
    </source>
</evidence>
<evidence type="ECO:0000256" key="3">
    <source>
        <dbReference type="ARBA" id="ARBA00022801"/>
    </source>
</evidence>
<dbReference type="GO" id="GO:0004553">
    <property type="term" value="F:hydrolase activity, hydrolyzing O-glycosyl compounds"/>
    <property type="evidence" value="ECO:0007669"/>
    <property type="project" value="InterPro"/>
</dbReference>
<gene>
    <name evidence="9" type="ORF">T310_2980</name>
</gene>
<feature type="site" description="Important for catalytic activity, responsible for pKa modulation of the active site Glu and correct orientation of both the proton donor and substrate" evidence="6">
    <location>
        <position position="150"/>
    </location>
</feature>
<dbReference type="Gene3D" id="2.115.10.20">
    <property type="entry name" value="Glycosyl hydrolase domain, family 43"/>
    <property type="match status" value="1"/>
</dbReference>
<evidence type="ECO:0000313" key="9">
    <source>
        <dbReference type="EMBL" id="KKA22989.1"/>
    </source>
</evidence>
<accession>A0A0F4YXM5</accession>
<keyword evidence="2 8" id="KW-0732">Signal</keyword>
<dbReference type="GO" id="GO:0045493">
    <property type="term" value="P:xylan catabolic process"/>
    <property type="evidence" value="ECO:0007669"/>
    <property type="project" value="UniProtKB-KW"/>
</dbReference>
<dbReference type="RefSeq" id="XP_013329601.1">
    <property type="nucleotide sequence ID" value="XM_013474147.1"/>
</dbReference>
<dbReference type="GeneID" id="25315331"/>
<dbReference type="OrthoDB" id="3879658at2759"/>
<dbReference type="EMBL" id="LASV01000115">
    <property type="protein sequence ID" value="KKA22989.1"/>
    <property type="molecule type" value="Genomic_DNA"/>
</dbReference>
<evidence type="ECO:0000256" key="2">
    <source>
        <dbReference type="ARBA" id="ARBA00022729"/>
    </source>
</evidence>
<keyword evidence="9" id="KW-0858">Xylan degradation</keyword>
<protein>
    <submittedName>
        <fullName evidence="9">Endo xylanase</fullName>
    </submittedName>
</protein>
<feature type="active site" description="Proton donor" evidence="5">
    <location>
        <position position="214"/>
    </location>
</feature>
<feature type="signal peptide" evidence="8">
    <location>
        <begin position="1"/>
        <end position="22"/>
    </location>
</feature>
<dbReference type="InterPro" id="IPR006710">
    <property type="entry name" value="Glyco_hydro_43"/>
</dbReference>
<dbReference type="AlphaFoldDB" id="A0A0F4YXM5"/>
<dbReference type="InterPro" id="IPR023296">
    <property type="entry name" value="Glyco_hydro_beta-prop_sf"/>
</dbReference>
<name>A0A0F4YXM5_RASE3</name>
<dbReference type="PANTHER" id="PTHR42812">
    <property type="entry name" value="BETA-XYLOSIDASE"/>
    <property type="match status" value="1"/>
</dbReference>
<evidence type="ECO:0000256" key="5">
    <source>
        <dbReference type="PIRSR" id="PIRSR606710-1"/>
    </source>
</evidence>
<dbReference type="PANTHER" id="PTHR42812:SF5">
    <property type="entry name" value="ENDO-ARABINASE"/>
    <property type="match status" value="1"/>
</dbReference>
<reference evidence="9 10" key="1">
    <citation type="submission" date="2015-04" db="EMBL/GenBank/DDBJ databases">
        <authorList>
            <person name="Heijne W.H."/>
            <person name="Fedorova N.D."/>
            <person name="Nierman W.C."/>
            <person name="Vollebregt A.W."/>
            <person name="Zhao Z."/>
            <person name="Wu L."/>
            <person name="Kumar M."/>
            <person name="Stam H."/>
            <person name="van den Berg M.A."/>
            <person name="Pel H.J."/>
        </authorList>
    </citation>
    <scope>NUCLEOTIDE SEQUENCE [LARGE SCALE GENOMIC DNA]</scope>
    <source>
        <strain evidence="9 10">CBS 393.64</strain>
    </source>
</reference>
<dbReference type="CDD" id="cd08999">
    <property type="entry name" value="GH43_ABN-like"/>
    <property type="match status" value="1"/>
</dbReference>
<evidence type="ECO:0000256" key="4">
    <source>
        <dbReference type="ARBA" id="ARBA00023295"/>
    </source>
</evidence>
<dbReference type="SUPFAM" id="SSF75005">
    <property type="entry name" value="Arabinanase/levansucrase/invertase"/>
    <property type="match status" value="1"/>
</dbReference>
<proteinExistence type="inferred from homology"/>
<keyword evidence="4 7" id="KW-0326">Glycosidase</keyword>
<keyword evidence="10" id="KW-1185">Reference proteome</keyword>
<dbReference type="STRING" id="1408163.A0A0F4YXM5"/>
<evidence type="ECO:0000256" key="6">
    <source>
        <dbReference type="PIRSR" id="PIRSR606710-2"/>
    </source>
</evidence>
<evidence type="ECO:0000256" key="1">
    <source>
        <dbReference type="ARBA" id="ARBA00009865"/>
    </source>
</evidence>